<sequence length="120" mass="14199">QQHHHHHAPQQQQRQQQRQQQYQQQHRVTLVTTERIYDVTIIDCTNVIKFPATSLQEWNEFKNAPTLSMTIRNASAYLLIYDVTDEDSFRFVRGMHEQICRHSGSRDVPIFVVGNKIDLL</sequence>
<evidence type="ECO:0008006" key="5">
    <source>
        <dbReference type="Google" id="ProtNLM"/>
    </source>
</evidence>
<evidence type="ECO:0000313" key="2">
    <source>
        <dbReference type="EMBL" id="ESO10663.1"/>
    </source>
</evidence>
<feature type="region of interest" description="Disordered" evidence="1">
    <location>
        <begin position="1"/>
        <end position="24"/>
    </location>
</feature>
<dbReference type="EMBL" id="AMQM01002699">
    <property type="status" value="NOT_ANNOTATED_CDS"/>
    <property type="molecule type" value="Genomic_DNA"/>
</dbReference>
<dbReference type="PROSITE" id="PS51421">
    <property type="entry name" value="RAS"/>
    <property type="match status" value="1"/>
</dbReference>
<dbReference type="PROSITE" id="PS51419">
    <property type="entry name" value="RAB"/>
    <property type="match status" value="1"/>
</dbReference>
<proteinExistence type="predicted"/>
<dbReference type="InterPro" id="IPR001806">
    <property type="entry name" value="Small_GTPase"/>
</dbReference>
<dbReference type="HOGENOM" id="CLU_2055526_0_0_1"/>
<gene>
    <name evidence="3" type="primary">20195877</name>
    <name evidence="2" type="ORF">HELRODRAFT_124790</name>
</gene>
<reference evidence="3" key="3">
    <citation type="submission" date="2015-06" db="UniProtKB">
        <authorList>
            <consortium name="EnsemblMetazoa"/>
        </authorList>
    </citation>
    <scope>IDENTIFICATION</scope>
</reference>
<dbReference type="eggNOG" id="KOG0395">
    <property type="taxonomic scope" value="Eukaryota"/>
</dbReference>
<dbReference type="InParanoid" id="T1EH27"/>
<reference evidence="4" key="1">
    <citation type="submission" date="2012-12" db="EMBL/GenBank/DDBJ databases">
        <authorList>
            <person name="Hellsten U."/>
            <person name="Grimwood J."/>
            <person name="Chapman J.A."/>
            <person name="Shapiro H."/>
            <person name="Aerts A."/>
            <person name="Otillar R.P."/>
            <person name="Terry A.Y."/>
            <person name="Boore J.L."/>
            <person name="Simakov O."/>
            <person name="Marletaz F."/>
            <person name="Cho S.-J."/>
            <person name="Edsinger-Gonzales E."/>
            <person name="Havlak P."/>
            <person name="Kuo D.-H."/>
            <person name="Larsson T."/>
            <person name="Lv J."/>
            <person name="Arendt D."/>
            <person name="Savage R."/>
            <person name="Osoegawa K."/>
            <person name="de Jong P."/>
            <person name="Lindberg D.R."/>
            <person name="Seaver E.C."/>
            <person name="Weisblat D.A."/>
            <person name="Putnam N.H."/>
            <person name="Grigoriev I.V."/>
            <person name="Rokhsar D.S."/>
        </authorList>
    </citation>
    <scope>NUCLEOTIDE SEQUENCE</scope>
</reference>
<dbReference type="Gene3D" id="3.40.50.300">
    <property type="entry name" value="P-loop containing nucleotide triphosphate hydrolases"/>
    <property type="match status" value="1"/>
</dbReference>
<evidence type="ECO:0000313" key="4">
    <source>
        <dbReference type="Proteomes" id="UP000015101"/>
    </source>
</evidence>
<dbReference type="AlphaFoldDB" id="T1EH27"/>
<dbReference type="InterPro" id="IPR027417">
    <property type="entry name" value="P-loop_NTPase"/>
</dbReference>
<reference evidence="2 4" key="2">
    <citation type="journal article" date="2013" name="Nature">
        <title>Insights into bilaterian evolution from three spiralian genomes.</title>
        <authorList>
            <person name="Simakov O."/>
            <person name="Marletaz F."/>
            <person name="Cho S.J."/>
            <person name="Edsinger-Gonzales E."/>
            <person name="Havlak P."/>
            <person name="Hellsten U."/>
            <person name="Kuo D.H."/>
            <person name="Larsson T."/>
            <person name="Lv J."/>
            <person name="Arendt D."/>
            <person name="Savage R."/>
            <person name="Osoegawa K."/>
            <person name="de Jong P."/>
            <person name="Grimwood J."/>
            <person name="Chapman J.A."/>
            <person name="Shapiro H."/>
            <person name="Aerts A."/>
            <person name="Otillar R.P."/>
            <person name="Terry A.Y."/>
            <person name="Boore J.L."/>
            <person name="Grigoriev I.V."/>
            <person name="Lindberg D.R."/>
            <person name="Seaver E.C."/>
            <person name="Weisblat D.A."/>
            <person name="Putnam N.H."/>
            <person name="Rokhsar D.S."/>
        </authorList>
    </citation>
    <scope>NUCLEOTIDE SEQUENCE</scope>
</reference>
<dbReference type="STRING" id="6412.T1EH27"/>
<dbReference type="EMBL" id="KB095858">
    <property type="protein sequence ID" value="ESO10663.1"/>
    <property type="molecule type" value="Genomic_DNA"/>
</dbReference>
<feature type="compositionally biased region" description="Low complexity" evidence="1">
    <location>
        <begin position="9"/>
        <end position="24"/>
    </location>
</feature>
<dbReference type="InterPro" id="IPR052661">
    <property type="entry name" value="Ras-like_GTPase_Reg"/>
</dbReference>
<dbReference type="KEGG" id="hro:HELRODRAFT_124790"/>
<dbReference type="GeneID" id="20195877"/>
<name>T1EH27_HELRO</name>
<dbReference type="EnsemblMetazoa" id="HelroT124790">
    <property type="protein sequence ID" value="HelroP124790"/>
    <property type="gene ID" value="HelroG124790"/>
</dbReference>
<protein>
    <recommendedName>
        <fullName evidence="5">Small monomeric GTPase</fullName>
    </recommendedName>
</protein>
<evidence type="ECO:0000313" key="3">
    <source>
        <dbReference type="EnsemblMetazoa" id="HelroP124790"/>
    </source>
</evidence>
<dbReference type="OrthoDB" id="299781at2759"/>
<dbReference type="GO" id="GO:0003924">
    <property type="term" value="F:GTPase activity"/>
    <property type="evidence" value="ECO:0007669"/>
    <property type="project" value="InterPro"/>
</dbReference>
<dbReference type="SUPFAM" id="SSF52540">
    <property type="entry name" value="P-loop containing nucleoside triphosphate hydrolases"/>
    <property type="match status" value="1"/>
</dbReference>
<dbReference type="CTD" id="20195877"/>
<dbReference type="RefSeq" id="XP_009010932.1">
    <property type="nucleotide sequence ID" value="XM_009012684.1"/>
</dbReference>
<dbReference type="Proteomes" id="UP000015101">
    <property type="component" value="Unassembled WGS sequence"/>
</dbReference>
<dbReference type="PANTHER" id="PTHR46350:SF2">
    <property type="entry name" value="RAS LIKE FAMILY 10 MEMBER B"/>
    <property type="match status" value="1"/>
</dbReference>
<dbReference type="OMA" id="GMHEQIC"/>
<dbReference type="GO" id="GO:0005525">
    <property type="term" value="F:GTP binding"/>
    <property type="evidence" value="ECO:0007669"/>
    <property type="project" value="InterPro"/>
</dbReference>
<dbReference type="PANTHER" id="PTHR46350">
    <property type="entry name" value="RAS LIKE FAMILY 10 MEMBER B-RELATED"/>
    <property type="match status" value="1"/>
</dbReference>
<accession>T1EH27</accession>
<evidence type="ECO:0000256" key="1">
    <source>
        <dbReference type="SAM" id="MobiDB-lite"/>
    </source>
</evidence>
<keyword evidence="4" id="KW-1185">Reference proteome</keyword>
<organism evidence="3 4">
    <name type="scientific">Helobdella robusta</name>
    <name type="common">Californian leech</name>
    <dbReference type="NCBI Taxonomy" id="6412"/>
    <lineage>
        <taxon>Eukaryota</taxon>
        <taxon>Metazoa</taxon>
        <taxon>Spiralia</taxon>
        <taxon>Lophotrochozoa</taxon>
        <taxon>Annelida</taxon>
        <taxon>Clitellata</taxon>
        <taxon>Hirudinea</taxon>
        <taxon>Rhynchobdellida</taxon>
        <taxon>Glossiphoniidae</taxon>
        <taxon>Helobdella</taxon>
    </lineage>
</organism>
<dbReference type="Pfam" id="PF00071">
    <property type="entry name" value="Ras"/>
    <property type="match status" value="1"/>
</dbReference>